<dbReference type="PROSITE" id="PS51464">
    <property type="entry name" value="SIS"/>
    <property type="match status" value="1"/>
</dbReference>
<dbReference type="SMART" id="SM00116">
    <property type="entry name" value="CBS"/>
    <property type="match status" value="2"/>
</dbReference>
<dbReference type="CDD" id="cd04604">
    <property type="entry name" value="CBS_pair_SIS_assoc"/>
    <property type="match status" value="1"/>
</dbReference>
<evidence type="ECO:0000313" key="10">
    <source>
        <dbReference type="EMBL" id="QHL89007.1"/>
    </source>
</evidence>
<dbReference type="Proteomes" id="UP000464214">
    <property type="component" value="Chromosome"/>
</dbReference>
<feature type="domain" description="SIS" evidence="9">
    <location>
        <begin position="36"/>
        <end position="179"/>
    </location>
</feature>
<keyword evidence="11" id="KW-1185">Reference proteome</keyword>
<feature type="binding site" evidence="5">
    <location>
        <position position="77"/>
    </location>
    <ligand>
        <name>Zn(2+)</name>
        <dbReference type="ChEBI" id="CHEBI:29105"/>
    </ligand>
</feature>
<feature type="domain" description="CBS" evidence="8">
    <location>
        <begin position="206"/>
        <end position="262"/>
    </location>
</feature>
<evidence type="ECO:0000256" key="1">
    <source>
        <dbReference type="ARBA" id="ARBA00008165"/>
    </source>
</evidence>
<dbReference type="InterPro" id="IPR035474">
    <property type="entry name" value="SIS_Kpsf"/>
</dbReference>
<feature type="domain" description="CBS" evidence="8">
    <location>
        <begin position="271"/>
        <end position="322"/>
    </location>
</feature>
<dbReference type="NCBIfam" id="TIGR00393">
    <property type="entry name" value="kpsF"/>
    <property type="match status" value="1"/>
</dbReference>
<dbReference type="Gene3D" id="3.40.50.10490">
    <property type="entry name" value="Glucose-6-phosphate isomerase like protein, domain 1"/>
    <property type="match status" value="1"/>
</dbReference>
<protein>
    <submittedName>
        <fullName evidence="10">KpsF/GutQ family sugar-phosphate isomerase</fullName>
    </submittedName>
</protein>
<accession>A0A6P1P3J9</accession>
<reference evidence="10 11" key="1">
    <citation type="submission" date="2020-01" db="EMBL/GenBank/DDBJ databases">
        <authorList>
            <person name="Kim M."/>
        </authorList>
    </citation>
    <scope>NUCLEOTIDE SEQUENCE [LARGE SCALE GENOMIC DNA]</scope>
    <source>
        <strain evidence="10 11">BT10</strain>
    </source>
</reference>
<dbReference type="PIRSF" id="PIRSF004692">
    <property type="entry name" value="KdsD_KpsF"/>
    <property type="match status" value="1"/>
</dbReference>
<proteinExistence type="inferred from homology"/>
<evidence type="ECO:0000256" key="2">
    <source>
        <dbReference type="ARBA" id="ARBA00022737"/>
    </source>
</evidence>
<dbReference type="GO" id="GO:1901135">
    <property type="term" value="P:carbohydrate derivative metabolic process"/>
    <property type="evidence" value="ECO:0007669"/>
    <property type="project" value="InterPro"/>
</dbReference>
<evidence type="ECO:0000256" key="4">
    <source>
        <dbReference type="PIRNR" id="PIRNR004692"/>
    </source>
</evidence>
<dbReference type="InterPro" id="IPR001347">
    <property type="entry name" value="SIS_dom"/>
</dbReference>
<dbReference type="KEGG" id="nib:GU926_16850"/>
<dbReference type="FunFam" id="3.40.50.10490:FF:000011">
    <property type="entry name" value="Arabinose 5-phosphate isomerase"/>
    <property type="match status" value="1"/>
</dbReference>
<dbReference type="GO" id="GO:0046872">
    <property type="term" value="F:metal ion binding"/>
    <property type="evidence" value="ECO:0007669"/>
    <property type="project" value="UniProtKB-KW"/>
</dbReference>
<evidence type="ECO:0000256" key="6">
    <source>
        <dbReference type="PIRSR" id="PIRSR004692-3"/>
    </source>
</evidence>
<sequence>MNITKNIKNIAKNVLQQEAAAVLKLADYINDEFEACVQAILAIKGRVVVTGIGKSANIATKIVATLNSTGTPALFMHAADAIHGDLGMIQSEDFVICLSKSGNTPEIKVLVPLLKRKGAQLAALVSNIDSYLAQQADFVLNATIEKEACPNNLAPTTSTTAHLALADALAVCLLEARNFSSEDFGALHPGGSLGKRLYLKVDDLVLLNAAPKVLVDAALKEIIIEISSKRLGATAVVDAQGELVGIITDGDLRRMLSNHEDLKGIHAQDIMTPSPLTIDVDAYAAEALTIMQQKNITQLIVTKSGTFVGFVHLHDLLKEGLI</sequence>
<dbReference type="EMBL" id="CP047897">
    <property type="protein sequence ID" value="QHL89007.1"/>
    <property type="molecule type" value="Genomic_DNA"/>
</dbReference>
<dbReference type="GO" id="GO:0005975">
    <property type="term" value="P:carbohydrate metabolic process"/>
    <property type="evidence" value="ECO:0007669"/>
    <property type="project" value="InterPro"/>
</dbReference>
<evidence type="ECO:0000256" key="5">
    <source>
        <dbReference type="PIRSR" id="PIRSR004692-2"/>
    </source>
</evidence>
<comment type="similarity">
    <text evidence="1 4">Belongs to the SIS family. GutQ/KpsF subfamily.</text>
</comment>
<dbReference type="Pfam" id="PF00571">
    <property type="entry name" value="CBS"/>
    <property type="match status" value="2"/>
</dbReference>
<gene>
    <name evidence="10" type="ORF">GU926_16850</name>
</gene>
<dbReference type="SUPFAM" id="SSF53697">
    <property type="entry name" value="SIS domain"/>
    <property type="match status" value="1"/>
</dbReference>
<dbReference type="PANTHER" id="PTHR42745">
    <property type="match status" value="1"/>
</dbReference>
<keyword evidence="2" id="KW-0677">Repeat</keyword>
<feature type="site" description="Catalytically relevant" evidence="6">
    <location>
        <position position="188"/>
    </location>
</feature>
<dbReference type="InterPro" id="IPR046348">
    <property type="entry name" value="SIS_dom_sf"/>
</dbReference>
<keyword evidence="3 7" id="KW-0129">CBS domain</keyword>
<keyword evidence="5" id="KW-0479">Metal-binding</keyword>
<dbReference type="AlphaFoldDB" id="A0A6P1P3J9"/>
<dbReference type="InterPro" id="IPR004800">
    <property type="entry name" value="KdsD/KpsF-type"/>
</dbReference>
<keyword evidence="10" id="KW-0413">Isomerase</keyword>
<feature type="site" description="Catalytically relevant" evidence="6">
    <location>
        <position position="54"/>
    </location>
</feature>
<dbReference type="PANTHER" id="PTHR42745:SF1">
    <property type="entry name" value="ARABINOSE 5-PHOSPHATE ISOMERASE KDSD"/>
    <property type="match status" value="1"/>
</dbReference>
<organism evidence="10 11">
    <name type="scientific">Nibribacter ruber</name>
    <dbReference type="NCBI Taxonomy" id="2698458"/>
    <lineage>
        <taxon>Bacteria</taxon>
        <taxon>Pseudomonadati</taxon>
        <taxon>Bacteroidota</taxon>
        <taxon>Cytophagia</taxon>
        <taxon>Cytophagales</taxon>
        <taxon>Hymenobacteraceae</taxon>
        <taxon>Nibribacter</taxon>
    </lineage>
</organism>
<dbReference type="Gene3D" id="3.10.580.10">
    <property type="entry name" value="CBS-domain"/>
    <property type="match status" value="1"/>
</dbReference>
<dbReference type="InterPro" id="IPR046342">
    <property type="entry name" value="CBS_dom_sf"/>
</dbReference>
<dbReference type="GO" id="GO:0019146">
    <property type="term" value="F:arabinose-5-phosphate isomerase activity"/>
    <property type="evidence" value="ECO:0007669"/>
    <property type="project" value="UniProtKB-ARBA"/>
</dbReference>
<dbReference type="InterPro" id="IPR050986">
    <property type="entry name" value="GutQ/KpsF_isomerases"/>
</dbReference>
<evidence type="ECO:0000256" key="7">
    <source>
        <dbReference type="PROSITE-ProRule" id="PRU00703"/>
    </source>
</evidence>
<dbReference type="Pfam" id="PF01380">
    <property type="entry name" value="SIS"/>
    <property type="match status" value="1"/>
</dbReference>
<keyword evidence="5" id="KW-0862">Zinc</keyword>
<dbReference type="PROSITE" id="PS51371">
    <property type="entry name" value="CBS"/>
    <property type="match status" value="2"/>
</dbReference>
<evidence type="ECO:0000259" key="9">
    <source>
        <dbReference type="PROSITE" id="PS51464"/>
    </source>
</evidence>
<feature type="site" description="Catalytically relevant" evidence="6">
    <location>
        <position position="106"/>
    </location>
</feature>
<dbReference type="GO" id="GO:0097367">
    <property type="term" value="F:carbohydrate derivative binding"/>
    <property type="evidence" value="ECO:0007669"/>
    <property type="project" value="InterPro"/>
</dbReference>
<feature type="site" description="Catalytically relevant" evidence="6">
    <location>
        <position position="147"/>
    </location>
</feature>
<dbReference type="CDD" id="cd05014">
    <property type="entry name" value="SIS_Kpsf"/>
    <property type="match status" value="1"/>
</dbReference>
<evidence type="ECO:0000259" key="8">
    <source>
        <dbReference type="PROSITE" id="PS51371"/>
    </source>
</evidence>
<dbReference type="InterPro" id="IPR000644">
    <property type="entry name" value="CBS_dom"/>
</dbReference>
<name>A0A6P1P3J9_9BACT</name>
<evidence type="ECO:0000313" key="11">
    <source>
        <dbReference type="Proteomes" id="UP000464214"/>
    </source>
</evidence>
<dbReference type="RefSeq" id="WP_160693945.1">
    <property type="nucleotide sequence ID" value="NZ_CP047897.1"/>
</dbReference>
<evidence type="ECO:0000256" key="3">
    <source>
        <dbReference type="ARBA" id="ARBA00023122"/>
    </source>
</evidence>